<dbReference type="EMBL" id="MU154538">
    <property type="protein sequence ID" value="KAF9498308.1"/>
    <property type="molecule type" value="Genomic_DNA"/>
</dbReference>
<gene>
    <name evidence="3" type="ORF">BDN71DRAFT_1428913</name>
</gene>
<keyword evidence="1" id="KW-0175">Coiled coil</keyword>
<protein>
    <submittedName>
        <fullName evidence="3">Uncharacterized protein</fullName>
    </submittedName>
</protein>
<dbReference type="OrthoDB" id="2369050at2759"/>
<evidence type="ECO:0000313" key="4">
    <source>
        <dbReference type="Proteomes" id="UP000807025"/>
    </source>
</evidence>
<proteinExistence type="predicted"/>
<organism evidence="3 4">
    <name type="scientific">Pleurotus eryngii</name>
    <name type="common">Boletus of the steppes</name>
    <dbReference type="NCBI Taxonomy" id="5323"/>
    <lineage>
        <taxon>Eukaryota</taxon>
        <taxon>Fungi</taxon>
        <taxon>Dikarya</taxon>
        <taxon>Basidiomycota</taxon>
        <taxon>Agaricomycotina</taxon>
        <taxon>Agaricomycetes</taxon>
        <taxon>Agaricomycetidae</taxon>
        <taxon>Agaricales</taxon>
        <taxon>Pleurotineae</taxon>
        <taxon>Pleurotaceae</taxon>
        <taxon>Pleurotus</taxon>
    </lineage>
</organism>
<feature type="region of interest" description="Disordered" evidence="2">
    <location>
        <begin position="628"/>
        <end position="659"/>
    </location>
</feature>
<accession>A0A9P6DI39</accession>
<feature type="compositionally biased region" description="Low complexity" evidence="2">
    <location>
        <begin position="371"/>
        <end position="387"/>
    </location>
</feature>
<dbReference type="AlphaFoldDB" id="A0A9P6DI39"/>
<evidence type="ECO:0000313" key="3">
    <source>
        <dbReference type="EMBL" id="KAF9498308.1"/>
    </source>
</evidence>
<feature type="coiled-coil region" evidence="1">
    <location>
        <begin position="597"/>
        <end position="624"/>
    </location>
</feature>
<keyword evidence="4" id="KW-1185">Reference proteome</keyword>
<evidence type="ECO:0000256" key="2">
    <source>
        <dbReference type="SAM" id="MobiDB-lite"/>
    </source>
</evidence>
<feature type="region of interest" description="Disordered" evidence="2">
    <location>
        <begin position="301"/>
        <end position="400"/>
    </location>
</feature>
<reference evidence="3" key="1">
    <citation type="submission" date="2020-11" db="EMBL/GenBank/DDBJ databases">
        <authorList>
            <consortium name="DOE Joint Genome Institute"/>
            <person name="Ahrendt S."/>
            <person name="Riley R."/>
            <person name="Andreopoulos W."/>
            <person name="Labutti K."/>
            <person name="Pangilinan J."/>
            <person name="Ruiz-Duenas F.J."/>
            <person name="Barrasa J.M."/>
            <person name="Sanchez-Garcia M."/>
            <person name="Camarero S."/>
            <person name="Miyauchi S."/>
            <person name="Serrano A."/>
            <person name="Linde D."/>
            <person name="Babiker R."/>
            <person name="Drula E."/>
            <person name="Ayuso-Fernandez I."/>
            <person name="Pacheco R."/>
            <person name="Padilla G."/>
            <person name="Ferreira P."/>
            <person name="Barriuso J."/>
            <person name="Kellner H."/>
            <person name="Castanera R."/>
            <person name="Alfaro M."/>
            <person name="Ramirez L."/>
            <person name="Pisabarro A.G."/>
            <person name="Kuo A."/>
            <person name="Tritt A."/>
            <person name="Lipzen A."/>
            <person name="He G."/>
            <person name="Yan M."/>
            <person name="Ng V."/>
            <person name="Cullen D."/>
            <person name="Martin F."/>
            <person name="Rosso M.-N."/>
            <person name="Henrissat B."/>
            <person name="Hibbett D."/>
            <person name="Martinez A.T."/>
            <person name="Grigoriev I.V."/>
        </authorList>
    </citation>
    <scope>NUCLEOTIDE SEQUENCE</scope>
    <source>
        <strain evidence="3">ATCC 90797</strain>
    </source>
</reference>
<feature type="compositionally biased region" description="Low complexity" evidence="2">
    <location>
        <begin position="331"/>
        <end position="345"/>
    </location>
</feature>
<feature type="compositionally biased region" description="Polar residues" evidence="2">
    <location>
        <begin position="628"/>
        <end position="655"/>
    </location>
</feature>
<comment type="caution">
    <text evidence="3">The sequence shown here is derived from an EMBL/GenBank/DDBJ whole genome shotgun (WGS) entry which is preliminary data.</text>
</comment>
<feature type="compositionally biased region" description="Polar residues" evidence="2">
    <location>
        <begin position="313"/>
        <end position="330"/>
    </location>
</feature>
<name>A0A9P6DI39_PLEER</name>
<evidence type="ECO:0000256" key="1">
    <source>
        <dbReference type="SAM" id="Coils"/>
    </source>
</evidence>
<dbReference type="Proteomes" id="UP000807025">
    <property type="component" value="Unassembled WGS sequence"/>
</dbReference>
<sequence>MNLVKLGTSANCFANGYNILESSVIDLFDLVLDVCYKNQLEVIKICDQSETFLQSEEGPSFKGQYTQEGWGHIERNVKRREMKQRRQAVIYHGLLIHQPSPPTACLKEGQMSSSSVPHDEPLIASHDAYNECSNLDDVADLVTLDAKVDDIKIEYHLHSKKPTIIALFHTFSQWSPPPEALDEPSSALKTLPWSSFRTCFDFEVASFALDAGLKEEHVNMLISLLECCSARGGFFVWDMIEVEYYGQQLEFKIWYWPLWDWVLSLVKDTKLASNFEWNSQQLYKFNGHNFVREARVLTSRPPFTPDSPALPRSQPSLPTSLNTRSRSIKASQRLSLPPSSPSSSRNRTRPPQSPLPPDHRPRTQSAPYFRSTLAAPSSPLTPLRSPSDSPPLSAPSAETKKAHIATSNCLTGRPAPFPFATPFQPLVIMGVKAKIEQSNPTKPPTMGEGDVDASVLWDWFNRSENFFRQKLITPENRVVSIAWGMSGVHAVRWLSANSPLLDAMSWGDYKEHMRTLFLPSDWEHAGRMDVLCLQQGSRSFVEFSLDMMGRNNLLAGTDSFFNDEALRDTMDANMDRELARECNRENVTSIASFRDWLDEVKRLDERKRQRMEEIERTLARINAKSNNNRATNTMTRPPFQPRNTNAPNGANTGSFTPMPKLTDDERALLSANGGCYKCSLHCPGN</sequence>